<feature type="transmembrane region" description="Helical" evidence="1">
    <location>
        <begin position="176"/>
        <end position="195"/>
    </location>
</feature>
<keyword evidence="1" id="KW-1133">Transmembrane helix</keyword>
<dbReference type="RefSeq" id="WP_009807417.1">
    <property type="nucleotide sequence ID" value="NZ_CH724131.1"/>
</dbReference>
<dbReference type="Proteomes" id="UP000004318">
    <property type="component" value="Unassembled WGS sequence"/>
</dbReference>
<accession>A3TZ90</accession>
<comment type="caution">
    <text evidence="3">The sequence shown here is derived from an EMBL/GenBank/DDBJ whole genome shotgun (WGS) entry which is preliminary data.</text>
</comment>
<organism evidence="3 4">
    <name type="scientific">Pseudooceanicola batsensis (strain ATCC BAA-863 / DSM 15984 / KCTC 12145 / HTCC2597)</name>
    <name type="common">Oceanicola batsensis</name>
    <dbReference type="NCBI Taxonomy" id="252305"/>
    <lineage>
        <taxon>Bacteria</taxon>
        <taxon>Pseudomonadati</taxon>
        <taxon>Pseudomonadota</taxon>
        <taxon>Alphaproteobacteria</taxon>
        <taxon>Rhodobacterales</taxon>
        <taxon>Paracoccaceae</taxon>
        <taxon>Pseudooceanicola</taxon>
    </lineage>
</organism>
<dbReference type="EMBL" id="AAMO01000006">
    <property type="protein sequence ID" value="EAQ02908.1"/>
    <property type="molecule type" value="Genomic_DNA"/>
</dbReference>
<evidence type="ECO:0008006" key="5">
    <source>
        <dbReference type="Google" id="ProtNLM"/>
    </source>
</evidence>
<dbReference type="HOGENOM" id="CLU_1347768_0_0_5"/>
<gene>
    <name evidence="3" type="ORF">OB2597_16040</name>
</gene>
<keyword evidence="2" id="KW-0732">Signal</keyword>
<keyword evidence="1" id="KW-0812">Transmembrane</keyword>
<reference evidence="3 4" key="1">
    <citation type="journal article" date="2010" name="J. Bacteriol.">
        <title>Genome sequences of Oceanicola granulosus HTCC2516(T) and Oceanicola batsensis HTCC2597(TDelta).</title>
        <authorList>
            <person name="Thrash J.C."/>
            <person name="Cho J.C."/>
            <person name="Vergin K.L."/>
            <person name="Giovannoni S.J."/>
        </authorList>
    </citation>
    <scope>NUCLEOTIDE SEQUENCE [LARGE SCALE GENOMIC DNA]</scope>
    <source>
        <strain evidence="4">ATCC BAA-863 / DSM 15984 / KCTC 12145 / HTCC2597</strain>
    </source>
</reference>
<protein>
    <recommendedName>
        <fullName evidence="5">VPLPA-CTERM protein sorting domain-containing protein</fullName>
    </recommendedName>
</protein>
<proteinExistence type="predicted"/>
<keyword evidence="4" id="KW-1185">Reference proteome</keyword>
<evidence type="ECO:0000256" key="2">
    <source>
        <dbReference type="SAM" id="SignalP"/>
    </source>
</evidence>
<evidence type="ECO:0000313" key="3">
    <source>
        <dbReference type="EMBL" id="EAQ02908.1"/>
    </source>
</evidence>
<dbReference type="STRING" id="252305.OB2597_16040"/>
<dbReference type="AlphaFoldDB" id="A3TZ90"/>
<feature type="signal peptide" evidence="2">
    <location>
        <begin position="1"/>
        <end position="22"/>
    </location>
</feature>
<name>A3TZ90_PSEBH</name>
<evidence type="ECO:0000313" key="4">
    <source>
        <dbReference type="Proteomes" id="UP000004318"/>
    </source>
</evidence>
<keyword evidence="1" id="KW-0472">Membrane</keyword>
<sequence length="203" mass="20658">MKRFKSGLLAGILLIFGGAANAVSFTPSAPVPSGSPITVTADVGISGLILYDVFLGVAANTGLIQAYDDRADGGVMSYQAATASTIALNGGEYSFTGLTPVGSTPNLGFSFGGLNGLLGFRVTGVTPGFDKFKLDFAYTATAEETDLFWAVRQYTAAAPTGIYTSGSLKLVTTPAIPLPAGAPLALSGLAALALLRRKKARAA</sequence>
<evidence type="ECO:0000256" key="1">
    <source>
        <dbReference type="SAM" id="Phobius"/>
    </source>
</evidence>
<feature type="chain" id="PRO_5002660487" description="VPLPA-CTERM protein sorting domain-containing protein" evidence="2">
    <location>
        <begin position="23"/>
        <end position="203"/>
    </location>
</feature>